<evidence type="ECO:0000256" key="2">
    <source>
        <dbReference type="ARBA" id="ARBA00022692"/>
    </source>
</evidence>
<dbReference type="Pfam" id="PF07690">
    <property type="entry name" value="MFS_1"/>
    <property type="match status" value="1"/>
</dbReference>
<feature type="transmembrane region" description="Helical" evidence="5">
    <location>
        <begin position="167"/>
        <end position="190"/>
    </location>
</feature>
<dbReference type="SUPFAM" id="SSF103473">
    <property type="entry name" value="MFS general substrate transporter"/>
    <property type="match status" value="1"/>
</dbReference>
<evidence type="ECO:0000256" key="4">
    <source>
        <dbReference type="ARBA" id="ARBA00023136"/>
    </source>
</evidence>
<dbReference type="AlphaFoldDB" id="A0A2T0K4X4"/>
<evidence type="ECO:0000256" key="5">
    <source>
        <dbReference type="SAM" id="Phobius"/>
    </source>
</evidence>
<feature type="transmembrane region" description="Helical" evidence="5">
    <location>
        <begin position="294"/>
        <end position="311"/>
    </location>
</feature>
<dbReference type="EMBL" id="PVMZ01000014">
    <property type="protein sequence ID" value="PRX17965.1"/>
    <property type="molecule type" value="Genomic_DNA"/>
</dbReference>
<organism evidence="7 8">
    <name type="scientific">Actinoplanes italicus</name>
    <dbReference type="NCBI Taxonomy" id="113567"/>
    <lineage>
        <taxon>Bacteria</taxon>
        <taxon>Bacillati</taxon>
        <taxon>Actinomycetota</taxon>
        <taxon>Actinomycetes</taxon>
        <taxon>Micromonosporales</taxon>
        <taxon>Micromonosporaceae</taxon>
        <taxon>Actinoplanes</taxon>
    </lineage>
</organism>
<keyword evidence="8" id="KW-1185">Reference proteome</keyword>
<dbReference type="InterPro" id="IPR020846">
    <property type="entry name" value="MFS_dom"/>
</dbReference>
<dbReference type="GO" id="GO:0022857">
    <property type="term" value="F:transmembrane transporter activity"/>
    <property type="evidence" value="ECO:0007669"/>
    <property type="project" value="InterPro"/>
</dbReference>
<comment type="caution">
    <text evidence="7">The sequence shown here is derived from an EMBL/GenBank/DDBJ whole genome shotgun (WGS) entry which is preliminary data.</text>
</comment>
<dbReference type="PROSITE" id="PS50850">
    <property type="entry name" value="MFS"/>
    <property type="match status" value="1"/>
</dbReference>
<dbReference type="Gene3D" id="1.20.1250.20">
    <property type="entry name" value="MFS general substrate transporter like domains"/>
    <property type="match status" value="1"/>
</dbReference>
<feature type="transmembrane region" description="Helical" evidence="5">
    <location>
        <begin position="72"/>
        <end position="102"/>
    </location>
</feature>
<sequence>MTAAQVRSRYVFLIAMRWLPVGLLVPIVVLLPLERGFDIAQIGSVVAVQGIVVLLLELPTGGLADAIGRRPVLLIAGVINLASLALLVVADTMALLGLAYLLQGVYRALDSGPLESWFVDRSLAADPEADIETGLAHGGTASSLAIAGTALLSGGLVWLGPVGSVSALTVPVLVALVLSVLSTLAAALLMAEERPPRGKVELLAPVRGMVTAVGGALTLARRSRVVLALVGVEFLWSFGMVTFEQLMPVRLSEVTTAAGPLMGPVSSVAWGASAAGAALVPLLSRRLGARWTGFTLRVVQGLTIVGMGLLAGPAGVIGAFLLCYAVHGAANPVHSGLLHRRAEGEYRTSLLSLNSMVASTGFAIGSIALTVVAARTGTQAAIVAGAVLLAAAAPLYLVKDRRRSSRIEFREHSHSGTSESQAL</sequence>
<evidence type="ECO:0000256" key="3">
    <source>
        <dbReference type="ARBA" id="ARBA00022989"/>
    </source>
</evidence>
<dbReference type="PROSITE" id="PS00216">
    <property type="entry name" value="SUGAR_TRANSPORT_1"/>
    <property type="match status" value="1"/>
</dbReference>
<dbReference type="RefSeq" id="WP_106324507.1">
    <property type="nucleotide sequence ID" value="NZ_BOMO01000113.1"/>
</dbReference>
<dbReference type="PANTHER" id="PTHR23530">
    <property type="entry name" value="TRANSPORT PROTEIN-RELATED"/>
    <property type="match status" value="1"/>
</dbReference>
<evidence type="ECO:0000313" key="7">
    <source>
        <dbReference type="EMBL" id="PRX17965.1"/>
    </source>
</evidence>
<comment type="subcellular location">
    <subcellularLocation>
        <location evidence="1">Cell membrane</location>
        <topology evidence="1">Multi-pass membrane protein</topology>
    </subcellularLocation>
</comment>
<dbReference type="GO" id="GO:0005886">
    <property type="term" value="C:plasma membrane"/>
    <property type="evidence" value="ECO:0007669"/>
    <property type="project" value="UniProtKB-SubCell"/>
</dbReference>
<feature type="transmembrane region" description="Helical" evidence="5">
    <location>
        <begin position="263"/>
        <end position="282"/>
    </location>
</feature>
<evidence type="ECO:0000256" key="1">
    <source>
        <dbReference type="ARBA" id="ARBA00004651"/>
    </source>
</evidence>
<protein>
    <submittedName>
        <fullName evidence="7">Putative MFS family arabinose efflux permease</fullName>
    </submittedName>
</protein>
<feature type="transmembrane region" description="Helical" evidence="5">
    <location>
        <begin position="39"/>
        <end position="60"/>
    </location>
</feature>
<keyword evidence="4 5" id="KW-0472">Membrane</keyword>
<feature type="transmembrane region" description="Helical" evidence="5">
    <location>
        <begin position="317"/>
        <end position="338"/>
    </location>
</feature>
<reference evidence="7 8" key="1">
    <citation type="submission" date="2018-03" db="EMBL/GenBank/DDBJ databases">
        <title>Genomic Encyclopedia of Archaeal and Bacterial Type Strains, Phase II (KMG-II): from individual species to whole genera.</title>
        <authorList>
            <person name="Goeker M."/>
        </authorList>
    </citation>
    <scope>NUCLEOTIDE SEQUENCE [LARGE SCALE GENOMIC DNA]</scope>
    <source>
        <strain evidence="7 8">DSM 43146</strain>
    </source>
</reference>
<proteinExistence type="predicted"/>
<dbReference type="InterPro" id="IPR011701">
    <property type="entry name" value="MFS"/>
</dbReference>
<accession>A0A2T0K4X4</accession>
<dbReference type="InterPro" id="IPR053160">
    <property type="entry name" value="MFS_DHA3_Transporter"/>
</dbReference>
<dbReference type="InterPro" id="IPR036259">
    <property type="entry name" value="MFS_trans_sf"/>
</dbReference>
<dbReference type="Proteomes" id="UP000239415">
    <property type="component" value="Unassembled WGS sequence"/>
</dbReference>
<evidence type="ECO:0000313" key="8">
    <source>
        <dbReference type="Proteomes" id="UP000239415"/>
    </source>
</evidence>
<feature type="transmembrane region" description="Helical" evidence="5">
    <location>
        <begin position="12"/>
        <end position="33"/>
    </location>
</feature>
<feature type="transmembrane region" description="Helical" evidence="5">
    <location>
        <begin position="350"/>
        <end position="374"/>
    </location>
</feature>
<feature type="transmembrane region" description="Helical" evidence="5">
    <location>
        <begin position="380"/>
        <end position="398"/>
    </location>
</feature>
<gene>
    <name evidence="7" type="ORF">CLV67_114136</name>
</gene>
<name>A0A2T0K4X4_9ACTN</name>
<dbReference type="InterPro" id="IPR005829">
    <property type="entry name" value="Sugar_transporter_CS"/>
</dbReference>
<keyword evidence="3 5" id="KW-1133">Transmembrane helix</keyword>
<evidence type="ECO:0000259" key="6">
    <source>
        <dbReference type="PROSITE" id="PS50850"/>
    </source>
</evidence>
<dbReference type="OrthoDB" id="3513479at2"/>
<dbReference type="PANTHER" id="PTHR23530:SF1">
    <property type="entry name" value="PERMEASE, MAJOR FACILITATOR SUPERFAMILY-RELATED"/>
    <property type="match status" value="1"/>
</dbReference>
<feature type="domain" description="Major facilitator superfamily (MFS) profile" evidence="6">
    <location>
        <begin position="1"/>
        <end position="403"/>
    </location>
</feature>
<keyword evidence="2 5" id="KW-0812">Transmembrane</keyword>
<feature type="transmembrane region" description="Helical" evidence="5">
    <location>
        <begin position="225"/>
        <end position="243"/>
    </location>
</feature>